<feature type="compositionally biased region" description="Polar residues" evidence="1">
    <location>
        <begin position="11"/>
        <end position="21"/>
    </location>
</feature>
<accession>A0A378Q277</accession>
<dbReference type="RefSeq" id="WP_079352087.1">
    <property type="nucleotide sequence ID" value="NZ_MXAO01000032.1"/>
</dbReference>
<feature type="region of interest" description="Disordered" evidence="1">
    <location>
        <begin position="1"/>
        <end position="22"/>
    </location>
</feature>
<proteinExistence type="predicted"/>
<keyword evidence="2" id="KW-1133">Transmembrane helix</keyword>
<evidence type="ECO:0000256" key="2">
    <source>
        <dbReference type="SAM" id="Phobius"/>
    </source>
</evidence>
<dbReference type="Proteomes" id="UP000255193">
    <property type="component" value="Unassembled WGS sequence"/>
</dbReference>
<sequence length="199" mass="22377">MPKPAPAPLSKTRQTPTSSTRGKPISKLWYKNYMVWVFIIALPLLMVTLCVILVVYSVREQDSVVRDDWYMDGKTLYADVSKDKLAHDLGLTGQLNLHTPDATFVLNVPAGSTFVQPQTLTVQISHATQIQKDRDFVVTKAADGAYHGKVTLDDTQGKYYIIVREPKDTWRLQARAELPSQKIVEFKPLKAFDGQTKPS</sequence>
<dbReference type="InterPro" id="IPR008620">
    <property type="entry name" value="FixH"/>
</dbReference>
<gene>
    <name evidence="3" type="ORF">NCTC11091_00732</name>
</gene>
<feature type="transmembrane region" description="Helical" evidence="2">
    <location>
        <begin position="33"/>
        <end position="56"/>
    </location>
</feature>
<reference evidence="3 4" key="1">
    <citation type="submission" date="2018-06" db="EMBL/GenBank/DDBJ databases">
        <authorList>
            <consortium name="Pathogen Informatics"/>
            <person name="Doyle S."/>
        </authorList>
    </citation>
    <scope>NUCLEOTIDE SEQUENCE [LARGE SCALE GENOMIC DNA]</scope>
    <source>
        <strain evidence="3 4">NCTC11091</strain>
    </source>
</reference>
<evidence type="ECO:0000313" key="3">
    <source>
        <dbReference type="EMBL" id="STY94953.1"/>
    </source>
</evidence>
<organism evidence="3 4">
    <name type="scientific">Faucicola atlantae</name>
    <dbReference type="NCBI Taxonomy" id="34059"/>
    <lineage>
        <taxon>Bacteria</taxon>
        <taxon>Pseudomonadati</taxon>
        <taxon>Pseudomonadota</taxon>
        <taxon>Gammaproteobacteria</taxon>
        <taxon>Moraxellales</taxon>
        <taxon>Moraxellaceae</taxon>
        <taxon>Faucicola</taxon>
    </lineage>
</organism>
<keyword evidence="2" id="KW-0812">Transmembrane</keyword>
<dbReference type="Pfam" id="PF05751">
    <property type="entry name" value="FixH"/>
    <property type="match status" value="1"/>
</dbReference>
<evidence type="ECO:0000256" key="1">
    <source>
        <dbReference type="SAM" id="MobiDB-lite"/>
    </source>
</evidence>
<protein>
    <submittedName>
        <fullName evidence="3">Uncharacterized protein conserved in bacteria</fullName>
    </submittedName>
</protein>
<name>A0A378Q277_9GAMM</name>
<keyword evidence="2" id="KW-0472">Membrane</keyword>
<dbReference type="EMBL" id="UGQA01000001">
    <property type="protein sequence ID" value="STY94953.1"/>
    <property type="molecule type" value="Genomic_DNA"/>
</dbReference>
<evidence type="ECO:0000313" key="4">
    <source>
        <dbReference type="Proteomes" id="UP000255193"/>
    </source>
</evidence>
<dbReference type="AlphaFoldDB" id="A0A378Q277"/>